<proteinExistence type="predicted"/>
<reference evidence="2 3" key="1">
    <citation type="submission" date="2024-01" db="EMBL/GenBank/DDBJ databases">
        <title>The diversity of rhizobia nodulating Mimosa spp. in eleven states of Brazil covering several biomes is determined by host plant, location, and edaphic factors.</title>
        <authorList>
            <person name="Rouws L."/>
            <person name="Barauna A."/>
            <person name="Beukes C."/>
            <person name="De Faria S.M."/>
            <person name="Gross E."/>
            <person name="Dos Reis Junior F.B."/>
            <person name="Simon M."/>
            <person name="Maluk M."/>
            <person name="Odee D.W."/>
            <person name="Kenicer G."/>
            <person name="Young J.P.W."/>
            <person name="Reis V.M."/>
            <person name="Zilli J."/>
            <person name="James E.K."/>
        </authorList>
    </citation>
    <scope>NUCLEOTIDE SEQUENCE [LARGE SCALE GENOMIC DNA]</scope>
    <source>
        <strain evidence="2 3">JPY77</strain>
    </source>
</reference>
<evidence type="ECO:0000313" key="3">
    <source>
        <dbReference type="Proteomes" id="UP001494588"/>
    </source>
</evidence>
<evidence type="ECO:0008006" key="4">
    <source>
        <dbReference type="Google" id="ProtNLM"/>
    </source>
</evidence>
<keyword evidence="3" id="KW-1185">Reference proteome</keyword>
<dbReference type="Proteomes" id="UP001494588">
    <property type="component" value="Unassembled WGS sequence"/>
</dbReference>
<keyword evidence="1" id="KW-1133">Transmembrane helix</keyword>
<keyword evidence="1" id="KW-0812">Transmembrane</keyword>
<protein>
    <recommendedName>
        <fullName evidence="4">DUF2970 domain-containing protein</fullName>
    </recommendedName>
</protein>
<sequence>MNTKNYRQTAGKGYLADHLVEGRLRTYSVPHDRSEQIKETAGVVLAAVFTLIAGIGTILQLVAYFR</sequence>
<name>A0ABU9Q732_9BURK</name>
<organism evidence="2 3">
    <name type="scientific">Paraburkholderia sabiae</name>
    <dbReference type="NCBI Taxonomy" id="273251"/>
    <lineage>
        <taxon>Bacteria</taxon>
        <taxon>Pseudomonadati</taxon>
        <taxon>Pseudomonadota</taxon>
        <taxon>Betaproteobacteria</taxon>
        <taxon>Burkholderiales</taxon>
        <taxon>Burkholderiaceae</taxon>
        <taxon>Paraburkholderia</taxon>
    </lineage>
</organism>
<dbReference type="EMBL" id="JAZHGC010000004">
    <property type="protein sequence ID" value="MEM5285218.1"/>
    <property type="molecule type" value="Genomic_DNA"/>
</dbReference>
<dbReference type="RefSeq" id="WP_201647448.1">
    <property type="nucleotide sequence ID" value="NZ_CAJHCS010000001.1"/>
</dbReference>
<evidence type="ECO:0000256" key="1">
    <source>
        <dbReference type="SAM" id="Phobius"/>
    </source>
</evidence>
<gene>
    <name evidence="2" type="ORF">V4C55_05850</name>
</gene>
<evidence type="ECO:0000313" key="2">
    <source>
        <dbReference type="EMBL" id="MEM5285218.1"/>
    </source>
</evidence>
<accession>A0ABU9Q732</accession>
<keyword evidence="1" id="KW-0472">Membrane</keyword>
<feature type="transmembrane region" description="Helical" evidence="1">
    <location>
        <begin position="43"/>
        <end position="65"/>
    </location>
</feature>
<comment type="caution">
    <text evidence="2">The sequence shown here is derived from an EMBL/GenBank/DDBJ whole genome shotgun (WGS) entry which is preliminary data.</text>
</comment>